<evidence type="ECO:0000259" key="7">
    <source>
        <dbReference type="PROSITE" id="PS51005"/>
    </source>
</evidence>
<dbReference type="Pfam" id="PF02365">
    <property type="entry name" value="NAM"/>
    <property type="match status" value="1"/>
</dbReference>
<evidence type="ECO:0000256" key="3">
    <source>
        <dbReference type="ARBA" id="ARBA00023125"/>
    </source>
</evidence>
<dbReference type="Gramene" id="ONK77976">
    <property type="protein sequence ID" value="ONK77976"/>
    <property type="gene ID" value="A4U43_C02F12900"/>
</dbReference>
<dbReference type="AlphaFoldDB" id="A0A5P1FI34"/>
<keyword evidence="9" id="KW-1185">Reference proteome</keyword>
<dbReference type="InterPro" id="IPR036093">
    <property type="entry name" value="NAC_dom_sf"/>
</dbReference>
<feature type="domain" description="NAC" evidence="7">
    <location>
        <begin position="21"/>
        <end position="166"/>
    </location>
</feature>
<dbReference type="EMBL" id="CM007382">
    <property type="protein sequence ID" value="ONK77976.1"/>
    <property type="molecule type" value="Genomic_DNA"/>
</dbReference>
<dbReference type="GO" id="GO:0003677">
    <property type="term" value="F:DNA binding"/>
    <property type="evidence" value="ECO:0007669"/>
    <property type="project" value="UniProtKB-KW"/>
</dbReference>
<keyword evidence="4" id="KW-0804">Transcription</keyword>
<evidence type="ECO:0000256" key="1">
    <source>
        <dbReference type="ARBA" id="ARBA00004123"/>
    </source>
</evidence>
<gene>
    <name evidence="8" type="ORF">A4U43_C02F12900</name>
</gene>
<evidence type="ECO:0000256" key="4">
    <source>
        <dbReference type="ARBA" id="ARBA00023163"/>
    </source>
</evidence>
<accession>A0A5P1FI34</accession>
<organism evidence="8 9">
    <name type="scientific">Asparagus officinalis</name>
    <name type="common">Garden asparagus</name>
    <dbReference type="NCBI Taxonomy" id="4686"/>
    <lineage>
        <taxon>Eukaryota</taxon>
        <taxon>Viridiplantae</taxon>
        <taxon>Streptophyta</taxon>
        <taxon>Embryophyta</taxon>
        <taxon>Tracheophyta</taxon>
        <taxon>Spermatophyta</taxon>
        <taxon>Magnoliopsida</taxon>
        <taxon>Liliopsida</taxon>
        <taxon>Asparagales</taxon>
        <taxon>Asparagaceae</taxon>
        <taxon>Asparagoideae</taxon>
        <taxon>Asparagus</taxon>
    </lineage>
</organism>
<dbReference type="OrthoDB" id="696608at2759"/>
<dbReference type="InterPro" id="IPR003441">
    <property type="entry name" value="NAC-dom"/>
</dbReference>
<dbReference type="PANTHER" id="PTHR31989">
    <property type="entry name" value="NAC DOMAIN-CONTAINING PROTEIN 82-RELATED"/>
    <property type="match status" value="1"/>
</dbReference>
<evidence type="ECO:0000256" key="6">
    <source>
        <dbReference type="SAM" id="MobiDB-lite"/>
    </source>
</evidence>
<keyword evidence="3" id="KW-0238">DNA-binding</keyword>
<keyword evidence="5" id="KW-0539">Nucleus</keyword>
<dbReference type="GO" id="GO:0006355">
    <property type="term" value="P:regulation of DNA-templated transcription"/>
    <property type="evidence" value="ECO:0007669"/>
    <property type="project" value="InterPro"/>
</dbReference>
<feature type="region of interest" description="Disordered" evidence="6">
    <location>
        <begin position="221"/>
        <end position="251"/>
    </location>
</feature>
<evidence type="ECO:0000313" key="8">
    <source>
        <dbReference type="EMBL" id="ONK77976.1"/>
    </source>
</evidence>
<dbReference type="SUPFAM" id="SSF101941">
    <property type="entry name" value="NAC domain"/>
    <property type="match status" value="1"/>
</dbReference>
<keyword evidence="2" id="KW-0805">Transcription regulation</keyword>
<comment type="subcellular location">
    <subcellularLocation>
        <location evidence="1">Nucleus</location>
    </subcellularLocation>
</comment>
<feature type="compositionally biased region" description="Low complexity" evidence="6">
    <location>
        <begin position="221"/>
        <end position="231"/>
    </location>
</feature>
<proteinExistence type="predicted"/>
<reference evidence="9" key="1">
    <citation type="journal article" date="2017" name="Nat. Commun.">
        <title>The asparagus genome sheds light on the origin and evolution of a young Y chromosome.</title>
        <authorList>
            <person name="Harkess A."/>
            <person name="Zhou J."/>
            <person name="Xu C."/>
            <person name="Bowers J.E."/>
            <person name="Van der Hulst R."/>
            <person name="Ayyampalayam S."/>
            <person name="Mercati F."/>
            <person name="Riccardi P."/>
            <person name="McKain M.R."/>
            <person name="Kakrana A."/>
            <person name="Tang H."/>
            <person name="Ray J."/>
            <person name="Groenendijk J."/>
            <person name="Arikit S."/>
            <person name="Mathioni S.M."/>
            <person name="Nakano M."/>
            <person name="Shan H."/>
            <person name="Telgmann-Rauber A."/>
            <person name="Kanno A."/>
            <person name="Yue Z."/>
            <person name="Chen H."/>
            <person name="Li W."/>
            <person name="Chen Y."/>
            <person name="Xu X."/>
            <person name="Zhang Y."/>
            <person name="Luo S."/>
            <person name="Chen H."/>
            <person name="Gao J."/>
            <person name="Mao Z."/>
            <person name="Pires J.C."/>
            <person name="Luo M."/>
            <person name="Kudrna D."/>
            <person name="Wing R.A."/>
            <person name="Meyers B.C."/>
            <person name="Yi K."/>
            <person name="Kong H."/>
            <person name="Lavrijsen P."/>
            <person name="Sunseri F."/>
            <person name="Falavigna A."/>
            <person name="Ye Y."/>
            <person name="Leebens-Mack J.H."/>
            <person name="Chen G."/>
        </authorList>
    </citation>
    <scope>NUCLEOTIDE SEQUENCE [LARGE SCALE GENOMIC DNA]</scope>
    <source>
        <strain evidence="9">cv. DH0086</strain>
    </source>
</reference>
<sequence length="425" mass="48282">MEIQEVEGADDLQRADPVLFQFPGFNFKPSDVDLVAFYLRRRISGGMTPSNLVRDLDIYSTEPWNLPGGLFQSESEKYMFFFTRRHPISARSRKFNRTAGCGLWHGSSKDKNVIHGSQVIGYRLQFTFKKIDAGNQKIPTNWIMHEFRLNKTTNIDSLVLCKIFKRKHGEEGETDGLGAGIALSDVCDGEEEKERFAKRRRIVESGGQKFLMDGYAETSSKNASSSLSSSSLHHEAPSVAVEKPIQRQEQTTTYESLEKRRQVEKQTQQEAYMADNSEKRYCRVDNTKAADQPLVFKDEFASLEDLICLDDFPQWTTEFNASPLVGDCDETPFLPYEEQTATEERLEMGKQVEEPDQQQGVLAHYNEDTTEANSQSSLFNAVYESLFFDDSSPQDAKIDASSSFFPCSDDLQNLGWAGLYHSLMK</sequence>
<dbReference type="Gene3D" id="2.170.150.80">
    <property type="entry name" value="NAC domain"/>
    <property type="match status" value="1"/>
</dbReference>
<protein>
    <recommendedName>
        <fullName evidence="7">NAC domain-containing protein</fullName>
    </recommendedName>
</protein>
<dbReference type="Proteomes" id="UP000243459">
    <property type="component" value="Chromosome 2"/>
</dbReference>
<name>A0A5P1FI34_ASPOF</name>
<evidence type="ECO:0000256" key="2">
    <source>
        <dbReference type="ARBA" id="ARBA00023015"/>
    </source>
</evidence>
<evidence type="ECO:0000313" key="9">
    <source>
        <dbReference type="Proteomes" id="UP000243459"/>
    </source>
</evidence>
<dbReference type="GO" id="GO:0005634">
    <property type="term" value="C:nucleus"/>
    <property type="evidence" value="ECO:0007669"/>
    <property type="project" value="UniProtKB-SubCell"/>
</dbReference>
<dbReference type="PROSITE" id="PS51005">
    <property type="entry name" value="NAC"/>
    <property type="match status" value="1"/>
</dbReference>
<dbReference type="OMA" id="YMADNSE"/>
<evidence type="ECO:0000256" key="5">
    <source>
        <dbReference type="ARBA" id="ARBA00023242"/>
    </source>
</evidence>